<proteinExistence type="predicted"/>
<sequence>MIKKLTLAASAIALTALPVAASAAPVASSAGSLSSVRAGTPTSKSSNLAGLQDSSIAPIVIGIGILAGVTYLIIDHENDDDSDSN</sequence>
<evidence type="ECO:0000256" key="3">
    <source>
        <dbReference type="SAM" id="SignalP"/>
    </source>
</evidence>
<dbReference type="EMBL" id="JACONT010000009">
    <property type="protein sequence ID" value="MBC3941328.1"/>
    <property type="molecule type" value="Genomic_DNA"/>
</dbReference>
<keyword evidence="2" id="KW-0812">Transmembrane</keyword>
<keyword evidence="2" id="KW-0472">Membrane</keyword>
<name>A0ABR7ALJ0_9SPHN</name>
<evidence type="ECO:0000256" key="1">
    <source>
        <dbReference type="SAM" id="MobiDB-lite"/>
    </source>
</evidence>
<feature type="chain" id="PRO_5045872099" evidence="3">
    <location>
        <begin position="24"/>
        <end position="85"/>
    </location>
</feature>
<evidence type="ECO:0000313" key="5">
    <source>
        <dbReference type="Proteomes" id="UP000597613"/>
    </source>
</evidence>
<comment type="caution">
    <text evidence="4">The sequence shown here is derived from an EMBL/GenBank/DDBJ whole genome shotgun (WGS) entry which is preliminary data.</text>
</comment>
<keyword evidence="5" id="KW-1185">Reference proteome</keyword>
<evidence type="ECO:0000313" key="4">
    <source>
        <dbReference type="EMBL" id="MBC3941328.1"/>
    </source>
</evidence>
<organism evidence="4 5">
    <name type="scientific">Sphingomonas albertensis</name>
    <dbReference type="NCBI Taxonomy" id="2762591"/>
    <lineage>
        <taxon>Bacteria</taxon>
        <taxon>Pseudomonadati</taxon>
        <taxon>Pseudomonadota</taxon>
        <taxon>Alphaproteobacteria</taxon>
        <taxon>Sphingomonadales</taxon>
        <taxon>Sphingomonadaceae</taxon>
        <taxon>Sphingomonas</taxon>
    </lineage>
</organism>
<keyword evidence="3" id="KW-0732">Signal</keyword>
<gene>
    <name evidence="4" type="ORF">H8S47_06450</name>
</gene>
<feature type="transmembrane region" description="Helical" evidence="2">
    <location>
        <begin position="55"/>
        <end position="74"/>
    </location>
</feature>
<keyword evidence="2" id="KW-1133">Transmembrane helix</keyword>
<evidence type="ECO:0000256" key="2">
    <source>
        <dbReference type="SAM" id="Phobius"/>
    </source>
</evidence>
<reference evidence="4 5" key="1">
    <citation type="submission" date="2020-08" db="EMBL/GenBank/DDBJ databases">
        <title>Putative novel bacterial strains isolated from necrotic wheat leaf tissues caused by Xanthomonas translucens.</title>
        <authorList>
            <person name="Tambong J.T."/>
        </authorList>
    </citation>
    <scope>NUCLEOTIDE SEQUENCE [LARGE SCALE GENOMIC DNA]</scope>
    <source>
        <strain evidence="5">DOAB 1063</strain>
    </source>
</reference>
<accession>A0ABR7ALJ0</accession>
<feature type="signal peptide" evidence="3">
    <location>
        <begin position="1"/>
        <end position="23"/>
    </location>
</feature>
<feature type="region of interest" description="Disordered" evidence="1">
    <location>
        <begin position="29"/>
        <end position="49"/>
    </location>
</feature>
<dbReference type="RefSeq" id="WP_187503097.1">
    <property type="nucleotide sequence ID" value="NZ_JACONT010000009.1"/>
</dbReference>
<feature type="compositionally biased region" description="Polar residues" evidence="1">
    <location>
        <begin position="40"/>
        <end position="49"/>
    </location>
</feature>
<protein>
    <submittedName>
        <fullName evidence="4">Uncharacterized protein</fullName>
    </submittedName>
</protein>
<dbReference type="Proteomes" id="UP000597613">
    <property type="component" value="Unassembled WGS sequence"/>
</dbReference>